<dbReference type="PATRIC" id="fig|1705578.3.peg.585"/>
<protein>
    <recommendedName>
        <fullName evidence="6">Lipoprotein</fullName>
    </recommendedName>
</protein>
<reference evidence="3 5" key="2">
    <citation type="journal article" date="2016" name="Front. Microbiol.">
        <title>Industrial Acetogenic Biocatalysts: A Comparative Metabolic and Genomic Analysis.</title>
        <authorList>
            <person name="Bengelsdorf F."/>
            <person name="Poehlein A."/>
            <person name="Sonja S."/>
            <person name="Erz C."/>
            <person name="Hummel T."/>
            <person name="Hoffmeister S."/>
            <person name="Daniel R."/>
            <person name="Durre P."/>
        </authorList>
    </citation>
    <scope>NUCLEOTIDE SEQUENCE [LARGE SCALE GENOMIC DNA]</scope>
    <source>
        <strain evidence="3 5">PTA-10522</strain>
    </source>
</reference>
<dbReference type="Proteomes" id="UP000093694">
    <property type="component" value="Unassembled WGS sequence"/>
</dbReference>
<evidence type="ECO:0000313" key="5">
    <source>
        <dbReference type="Proteomes" id="UP000093694"/>
    </source>
</evidence>
<keyword evidence="1" id="KW-0732">Signal</keyword>
<reference evidence="2 4" key="1">
    <citation type="journal article" date="2015" name="Biotechnol. Bioeng.">
        <title>Genome sequence and phenotypic characterization of Caulobacter segnis.</title>
        <authorList>
            <person name="Patel S."/>
            <person name="Fletcher B."/>
            <person name="Scott D.C."/>
            <person name="Ely B."/>
        </authorList>
    </citation>
    <scope>NUCLEOTIDE SEQUENCE [LARGE SCALE GENOMIC DNA]</scope>
    <source>
        <strain evidence="2 4">PS02</strain>
    </source>
</reference>
<name>A0A170NN30_9CLOT</name>
<evidence type="ECO:0000313" key="4">
    <source>
        <dbReference type="Proteomes" id="UP000077384"/>
    </source>
</evidence>
<evidence type="ECO:0000313" key="2">
    <source>
        <dbReference type="EMBL" id="OAA93250.1"/>
    </source>
</evidence>
<feature type="signal peptide" evidence="1">
    <location>
        <begin position="1"/>
        <end position="21"/>
    </location>
</feature>
<feature type="chain" id="PRO_5038573480" description="Lipoprotein" evidence="1">
    <location>
        <begin position="22"/>
        <end position="164"/>
    </location>
</feature>
<accession>A0A170NN30</accession>
<gene>
    <name evidence="3" type="ORF">CLCOS_16910</name>
    <name evidence="2" type="ORF">WX73_00202</name>
</gene>
<organism evidence="2 4">
    <name type="scientific">Clostridium coskatii</name>
    <dbReference type="NCBI Taxonomy" id="1705578"/>
    <lineage>
        <taxon>Bacteria</taxon>
        <taxon>Bacillati</taxon>
        <taxon>Bacillota</taxon>
        <taxon>Clostridia</taxon>
        <taxon>Eubacteriales</taxon>
        <taxon>Clostridiaceae</taxon>
        <taxon>Clostridium</taxon>
    </lineage>
</organism>
<dbReference type="AlphaFoldDB" id="A0A170NN30"/>
<comment type="caution">
    <text evidence="2">The sequence shown here is derived from an EMBL/GenBank/DDBJ whole genome shotgun (WGS) entry which is preliminary data.</text>
</comment>
<keyword evidence="5" id="KW-1185">Reference proteome</keyword>
<evidence type="ECO:0000256" key="1">
    <source>
        <dbReference type="SAM" id="SignalP"/>
    </source>
</evidence>
<dbReference type="RefSeq" id="WP_063601053.1">
    <property type="nucleotide sequence ID" value="NZ_LITQ01000014.1"/>
</dbReference>
<evidence type="ECO:0008006" key="6">
    <source>
        <dbReference type="Google" id="ProtNLM"/>
    </source>
</evidence>
<dbReference type="EMBL" id="LITQ01000014">
    <property type="protein sequence ID" value="OAA93250.1"/>
    <property type="molecule type" value="Genomic_DNA"/>
</dbReference>
<dbReference type="Proteomes" id="UP000077384">
    <property type="component" value="Unassembled WGS sequence"/>
</dbReference>
<proteinExistence type="predicted"/>
<dbReference type="EMBL" id="LROR01000038">
    <property type="protein sequence ID" value="OBR95367.1"/>
    <property type="molecule type" value="Genomic_DNA"/>
</dbReference>
<evidence type="ECO:0000313" key="3">
    <source>
        <dbReference type="EMBL" id="OBR95367.1"/>
    </source>
</evidence>
<sequence>MKKKLSLIMAISLLIINLVGCGTQKSVTEVKDKAKNATEQAKNDVMQIPKNLQADMGTGTFYISTPSGTSQNGAVPVIYADKNTQIEQIGINTSGFNGKNLSYIFVDGVLNSKEQLAESQSSINLKGNALKVGKHKVDVVQYNNNKTTDSVITHKTAYYEVKSK</sequence>